<dbReference type="AlphaFoldDB" id="A0A1Y2CEA1"/>
<name>A0A1Y2CEA1_9FUNG</name>
<feature type="compositionally biased region" description="Gly residues" evidence="1">
    <location>
        <begin position="406"/>
        <end position="418"/>
    </location>
</feature>
<dbReference type="OrthoDB" id="10463913at2759"/>
<evidence type="ECO:0000256" key="1">
    <source>
        <dbReference type="SAM" id="MobiDB-lite"/>
    </source>
</evidence>
<evidence type="ECO:0000313" key="3">
    <source>
        <dbReference type="Proteomes" id="UP000193642"/>
    </source>
</evidence>
<proteinExistence type="predicted"/>
<feature type="region of interest" description="Disordered" evidence="1">
    <location>
        <begin position="146"/>
        <end position="165"/>
    </location>
</feature>
<gene>
    <name evidence="2" type="ORF">BCR33DRAFT_197355</name>
</gene>
<comment type="caution">
    <text evidence="2">The sequence shown here is derived from an EMBL/GenBank/DDBJ whole genome shotgun (WGS) entry which is preliminary data.</text>
</comment>
<feature type="compositionally biased region" description="Low complexity" evidence="1">
    <location>
        <begin position="108"/>
        <end position="118"/>
    </location>
</feature>
<feature type="region of interest" description="Disordered" evidence="1">
    <location>
        <begin position="389"/>
        <end position="427"/>
    </location>
</feature>
<protein>
    <submittedName>
        <fullName evidence="2">Uncharacterized protein</fullName>
    </submittedName>
</protein>
<feature type="compositionally biased region" description="Low complexity" evidence="1">
    <location>
        <begin position="42"/>
        <end position="93"/>
    </location>
</feature>
<keyword evidence="3" id="KW-1185">Reference proteome</keyword>
<dbReference type="EMBL" id="MCGO01000020">
    <property type="protein sequence ID" value="ORY45256.1"/>
    <property type="molecule type" value="Genomic_DNA"/>
</dbReference>
<feature type="region of interest" description="Disordered" evidence="1">
    <location>
        <begin position="39"/>
        <end position="118"/>
    </location>
</feature>
<reference evidence="2 3" key="1">
    <citation type="submission" date="2016-07" db="EMBL/GenBank/DDBJ databases">
        <title>Pervasive Adenine N6-methylation of Active Genes in Fungi.</title>
        <authorList>
            <consortium name="DOE Joint Genome Institute"/>
            <person name="Mondo S.J."/>
            <person name="Dannebaum R.O."/>
            <person name="Kuo R.C."/>
            <person name="Labutti K."/>
            <person name="Haridas S."/>
            <person name="Kuo A."/>
            <person name="Salamov A."/>
            <person name="Ahrendt S.R."/>
            <person name="Lipzen A."/>
            <person name="Sullivan W."/>
            <person name="Andreopoulos W.B."/>
            <person name="Clum A."/>
            <person name="Lindquist E."/>
            <person name="Daum C."/>
            <person name="Ramamoorthy G.K."/>
            <person name="Gryganskyi A."/>
            <person name="Culley D."/>
            <person name="Magnuson J.K."/>
            <person name="James T.Y."/>
            <person name="O'Malley M.A."/>
            <person name="Stajich J.E."/>
            <person name="Spatafora J.W."/>
            <person name="Visel A."/>
            <person name="Grigoriev I.V."/>
        </authorList>
    </citation>
    <scope>NUCLEOTIDE SEQUENCE [LARGE SCALE GENOMIC DNA]</scope>
    <source>
        <strain evidence="2 3">JEL800</strain>
    </source>
</reference>
<dbReference type="Proteomes" id="UP000193642">
    <property type="component" value="Unassembled WGS sequence"/>
</dbReference>
<accession>A0A1Y2CEA1</accession>
<sequence>MCESSHPTRGLPHFVHANDICSLPHSNHTMERVCKACYENDSPSPSSSRSQSPEPTPGASSSSTIPATPATSSRTRARARSASQRSPEPSASALTPPPKKKSRKSGNAAFEEAQAQIKAKEAAAAGLPLPEPPTPKPKRVFAAGKKPGRVAKAKPAAPPKPTFDSSTFVKMTQAYSQKMGRPWPSAMEYLLSFPEYRSNEQKAKASAQIREWWKHIDETFVDNVHPDAVNTWGVQFFNFLTFFFRGHPKFDVLFRKLVAMYKEVSGNVGVRGQEDLKGRMLFQNLLSDLAGLCIPNTRGAAPASSTYESFFSYFRRYFQLLEDEIKSVEVVNETMAAEIRSDYMYMFRDIYGFYFLTRLRTAPMQDPHKPDMFGFDECVLDDSGNLSKKAPTGAVVDSDDEEEPEVGGGGGGSGGATGDGAAATGAEAGEGGEAAGAAKKVGKKASVLVCAHMAFKWMANFSRCLLKFDTKIGCDEKYSCSMHQRIIKAEKKASADRSRAIVTQTSRCLSKSLRGLLISDSKPAWNCWLVAECSNGKVIVTLPNTISVIRLWPAVGSC</sequence>
<organism evidence="2 3">
    <name type="scientific">Rhizoclosmatium globosum</name>
    <dbReference type="NCBI Taxonomy" id="329046"/>
    <lineage>
        <taxon>Eukaryota</taxon>
        <taxon>Fungi</taxon>
        <taxon>Fungi incertae sedis</taxon>
        <taxon>Chytridiomycota</taxon>
        <taxon>Chytridiomycota incertae sedis</taxon>
        <taxon>Chytridiomycetes</taxon>
        <taxon>Chytridiales</taxon>
        <taxon>Chytriomycetaceae</taxon>
        <taxon>Rhizoclosmatium</taxon>
    </lineage>
</organism>
<evidence type="ECO:0000313" key="2">
    <source>
        <dbReference type="EMBL" id="ORY45256.1"/>
    </source>
</evidence>